<dbReference type="Proteomes" id="UP000238479">
    <property type="component" value="Chromosome 4"/>
</dbReference>
<organism evidence="1 2">
    <name type="scientific">Rosa chinensis</name>
    <name type="common">China rose</name>
    <dbReference type="NCBI Taxonomy" id="74649"/>
    <lineage>
        <taxon>Eukaryota</taxon>
        <taxon>Viridiplantae</taxon>
        <taxon>Streptophyta</taxon>
        <taxon>Embryophyta</taxon>
        <taxon>Tracheophyta</taxon>
        <taxon>Spermatophyta</taxon>
        <taxon>Magnoliopsida</taxon>
        <taxon>eudicotyledons</taxon>
        <taxon>Gunneridae</taxon>
        <taxon>Pentapetalae</taxon>
        <taxon>rosids</taxon>
        <taxon>fabids</taxon>
        <taxon>Rosales</taxon>
        <taxon>Rosaceae</taxon>
        <taxon>Rosoideae</taxon>
        <taxon>Rosoideae incertae sedis</taxon>
        <taxon>Rosa</taxon>
    </lineage>
</organism>
<evidence type="ECO:0000313" key="2">
    <source>
        <dbReference type="Proteomes" id="UP000238479"/>
    </source>
</evidence>
<evidence type="ECO:0000313" key="1">
    <source>
        <dbReference type="EMBL" id="PRQ39822.1"/>
    </source>
</evidence>
<dbReference type="EMBL" id="PDCK01000042">
    <property type="protein sequence ID" value="PRQ39822.1"/>
    <property type="molecule type" value="Genomic_DNA"/>
</dbReference>
<dbReference type="PROSITE" id="PS51257">
    <property type="entry name" value="PROKAR_LIPOPROTEIN"/>
    <property type="match status" value="1"/>
</dbReference>
<dbReference type="AlphaFoldDB" id="A0A2P6R067"/>
<sequence length="49" mass="5523">MQKLLRNEEIQRLYIISLLHPVWGGTACQITGRSSCVRRNCSVNNLGGH</sequence>
<protein>
    <submittedName>
        <fullName evidence="1">Uncharacterized protein</fullName>
    </submittedName>
</protein>
<gene>
    <name evidence="1" type="ORF">RchiOBHm_Chr4g0429421</name>
</gene>
<name>A0A2P6R067_ROSCH</name>
<accession>A0A2P6R067</accession>
<comment type="caution">
    <text evidence="1">The sequence shown here is derived from an EMBL/GenBank/DDBJ whole genome shotgun (WGS) entry which is preliminary data.</text>
</comment>
<reference evidence="1 2" key="1">
    <citation type="journal article" date="2018" name="Nat. Genet.">
        <title>The Rosa genome provides new insights in the design of modern roses.</title>
        <authorList>
            <person name="Bendahmane M."/>
        </authorList>
    </citation>
    <scope>NUCLEOTIDE SEQUENCE [LARGE SCALE GENOMIC DNA]</scope>
    <source>
        <strain evidence="2">cv. Old Blush</strain>
    </source>
</reference>
<proteinExistence type="predicted"/>
<dbReference type="Gramene" id="PRQ39822">
    <property type="protein sequence ID" value="PRQ39822"/>
    <property type="gene ID" value="RchiOBHm_Chr4g0429421"/>
</dbReference>
<keyword evidence="2" id="KW-1185">Reference proteome</keyword>